<keyword evidence="2 5" id="KW-0808">Transferase</keyword>
<keyword evidence="1 5" id="KW-0489">Methyltransferase</keyword>
<dbReference type="InterPro" id="IPR029063">
    <property type="entry name" value="SAM-dependent_MTases_sf"/>
</dbReference>
<dbReference type="Gene3D" id="3.40.50.150">
    <property type="entry name" value="Vaccinia Virus protein VP39"/>
    <property type="match status" value="1"/>
</dbReference>
<gene>
    <name evidence="5" type="ORF">EHQ17_00750</name>
</gene>
<keyword evidence="6" id="KW-1185">Reference proteome</keyword>
<dbReference type="OrthoDB" id="9811589at2"/>
<dbReference type="Proteomes" id="UP000298277">
    <property type="component" value="Unassembled WGS sequence"/>
</dbReference>
<accession>A0A5F1YFD4</accession>
<reference evidence="5" key="1">
    <citation type="journal article" date="2019" name="PLoS Negl. Trop. Dis.">
        <title>Revisiting the worldwide diversity of Leptospira species in the environment.</title>
        <authorList>
            <person name="Vincent A.T."/>
            <person name="Schiettekatte O."/>
            <person name="Bourhy P."/>
            <person name="Veyrier F.J."/>
            <person name="Picardeau M."/>
        </authorList>
    </citation>
    <scope>NUCLEOTIDE SEQUENCE [LARGE SCALE GENOMIC DNA]</scope>
    <source>
        <strain evidence="5">201800299</strain>
    </source>
</reference>
<proteinExistence type="predicted"/>
<evidence type="ECO:0000313" key="6">
    <source>
        <dbReference type="Proteomes" id="UP000298277"/>
    </source>
</evidence>
<evidence type="ECO:0000313" key="5">
    <source>
        <dbReference type="EMBL" id="TGK38602.1"/>
    </source>
</evidence>
<evidence type="ECO:0000256" key="1">
    <source>
        <dbReference type="ARBA" id="ARBA00022603"/>
    </source>
</evidence>
<dbReference type="AlphaFoldDB" id="A0A5F1YFD4"/>
<dbReference type="PANTHER" id="PTHR43464">
    <property type="entry name" value="METHYLTRANSFERASE"/>
    <property type="match status" value="1"/>
</dbReference>
<dbReference type="GO" id="GO:0008168">
    <property type="term" value="F:methyltransferase activity"/>
    <property type="evidence" value="ECO:0007669"/>
    <property type="project" value="UniProtKB-KW"/>
</dbReference>
<organism evidence="5 6">
    <name type="scientific">Leptospira gomenensis</name>
    <dbReference type="NCBI Taxonomy" id="2484974"/>
    <lineage>
        <taxon>Bacteria</taxon>
        <taxon>Pseudomonadati</taxon>
        <taxon>Spirochaetota</taxon>
        <taxon>Spirochaetia</taxon>
        <taxon>Leptospirales</taxon>
        <taxon>Leptospiraceae</taxon>
        <taxon>Leptospira</taxon>
    </lineage>
</organism>
<evidence type="ECO:0000256" key="3">
    <source>
        <dbReference type="ARBA" id="ARBA00022691"/>
    </source>
</evidence>
<dbReference type="PANTHER" id="PTHR43464:SF19">
    <property type="entry name" value="UBIQUINONE BIOSYNTHESIS O-METHYLTRANSFERASE, MITOCHONDRIAL"/>
    <property type="match status" value="1"/>
</dbReference>
<keyword evidence="3" id="KW-0949">S-adenosyl-L-methionine</keyword>
<dbReference type="SUPFAM" id="SSF53335">
    <property type="entry name" value="S-adenosyl-L-methionine-dependent methyltransferases"/>
    <property type="match status" value="1"/>
</dbReference>
<dbReference type="InterPro" id="IPR041698">
    <property type="entry name" value="Methyltransf_25"/>
</dbReference>
<feature type="domain" description="Methyltransferase" evidence="4">
    <location>
        <begin position="46"/>
        <end position="137"/>
    </location>
</feature>
<dbReference type="RefSeq" id="WP_135592683.1">
    <property type="nucleotide sequence ID" value="NZ_RQEZ01000017.1"/>
</dbReference>
<dbReference type="Pfam" id="PF13649">
    <property type="entry name" value="Methyltransf_25"/>
    <property type="match status" value="1"/>
</dbReference>
<dbReference type="GO" id="GO:0032259">
    <property type="term" value="P:methylation"/>
    <property type="evidence" value="ECO:0007669"/>
    <property type="project" value="UniProtKB-KW"/>
</dbReference>
<dbReference type="EMBL" id="RQFA01000008">
    <property type="protein sequence ID" value="TGK38602.1"/>
    <property type="molecule type" value="Genomic_DNA"/>
</dbReference>
<name>A0A5F1YFD4_9LEPT</name>
<sequence>MLKKKPYTGFSTVYDAIMREVEYDRWSEFILSSYSVHASRFLPQTILDLGCGTCKLWEKFPSSLSFVGIDSSEEMLKIARKKPLSGEWIHSDILHFSLPGRKFDLIVSTHDTLNYLKTEAQLRTLFRKVRDHAQPNGLFFFDLSSLYNFKSQFDGRTFFETAGGFKIRWENRYREDSEILETVLTFSEKKTGQEFSEVHEHRYFSEDTIRSSLLESGWELIDRGSDYKKWAFDESASLINYIAGIRK</sequence>
<dbReference type="Gene3D" id="2.20.25.110">
    <property type="entry name" value="S-adenosyl-L-methionine-dependent methyltransferases"/>
    <property type="match status" value="1"/>
</dbReference>
<evidence type="ECO:0000256" key="2">
    <source>
        <dbReference type="ARBA" id="ARBA00022679"/>
    </source>
</evidence>
<dbReference type="CDD" id="cd02440">
    <property type="entry name" value="AdoMet_MTases"/>
    <property type="match status" value="1"/>
</dbReference>
<comment type="caution">
    <text evidence="5">The sequence shown here is derived from an EMBL/GenBank/DDBJ whole genome shotgun (WGS) entry which is preliminary data.</text>
</comment>
<protein>
    <submittedName>
        <fullName evidence="5">Class I SAM-dependent methyltransferase</fullName>
    </submittedName>
</protein>
<evidence type="ECO:0000259" key="4">
    <source>
        <dbReference type="Pfam" id="PF13649"/>
    </source>
</evidence>